<reference evidence="1 2" key="1">
    <citation type="journal article" date="2023" name="G3 (Bethesda)">
        <title>A chromosome-length genome assembly and annotation of blackberry (Rubus argutus, cv. 'Hillquist').</title>
        <authorList>
            <person name="Bruna T."/>
            <person name="Aryal R."/>
            <person name="Dudchenko O."/>
            <person name="Sargent D.J."/>
            <person name="Mead D."/>
            <person name="Buti M."/>
            <person name="Cavallini A."/>
            <person name="Hytonen T."/>
            <person name="Andres J."/>
            <person name="Pham M."/>
            <person name="Weisz D."/>
            <person name="Mascagni F."/>
            <person name="Usai G."/>
            <person name="Natali L."/>
            <person name="Bassil N."/>
            <person name="Fernandez G.E."/>
            <person name="Lomsadze A."/>
            <person name="Armour M."/>
            <person name="Olukolu B."/>
            <person name="Poorten T."/>
            <person name="Britton C."/>
            <person name="Davik J."/>
            <person name="Ashrafi H."/>
            <person name="Aiden E.L."/>
            <person name="Borodovsky M."/>
            <person name="Worthington M."/>
        </authorList>
    </citation>
    <scope>NUCLEOTIDE SEQUENCE [LARGE SCALE GENOMIC DNA]</scope>
    <source>
        <strain evidence="1">PI 553951</strain>
    </source>
</reference>
<evidence type="ECO:0000313" key="2">
    <source>
        <dbReference type="Proteomes" id="UP001457282"/>
    </source>
</evidence>
<name>A0AAW1WM93_RUBAR</name>
<dbReference type="Proteomes" id="UP001457282">
    <property type="component" value="Unassembled WGS sequence"/>
</dbReference>
<gene>
    <name evidence="1" type="ORF">M0R45_033485</name>
</gene>
<sequence>MITSRDDGDLIHNIVKSIQSKGLPTRLNISIYPLRYDICDDYLNAFLQAGSQDVVTAIWEPYQRSRCVVAGLKEHIETFNQQTQERLRYLEALLLQERQKEATQLTQINPITISSPPSSPPLLPSCILYHAAVDPVAQAATKAPSCFLLCSALPSSSLSPHSPALPSSPAHLATAALTTGIPRPRRASSSAAVEDSSSPCRHSFLPLF</sequence>
<proteinExistence type="predicted"/>
<comment type="caution">
    <text evidence="1">The sequence shown here is derived from an EMBL/GenBank/DDBJ whole genome shotgun (WGS) entry which is preliminary data.</text>
</comment>
<accession>A0AAW1WM93</accession>
<protein>
    <submittedName>
        <fullName evidence="1">Uncharacterized protein</fullName>
    </submittedName>
</protein>
<evidence type="ECO:0000313" key="1">
    <source>
        <dbReference type="EMBL" id="KAK9925150.1"/>
    </source>
</evidence>
<dbReference type="AlphaFoldDB" id="A0AAW1WM93"/>
<keyword evidence="2" id="KW-1185">Reference proteome</keyword>
<dbReference type="EMBL" id="JBEDUW010000006">
    <property type="protein sequence ID" value="KAK9925150.1"/>
    <property type="molecule type" value="Genomic_DNA"/>
</dbReference>
<organism evidence="1 2">
    <name type="scientific">Rubus argutus</name>
    <name type="common">Southern blackberry</name>
    <dbReference type="NCBI Taxonomy" id="59490"/>
    <lineage>
        <taxon>Eukaryota</taxon>
        <taxon>Viridiplantae</taxon>
        <taxon>Streptophyta</taxon>
        <taxon>Embryophyta</taxon>
        <taxon>Tracheophyta</taxon>
        <taxon>Spermatophyta</taxon>
        <taxon>Magnoliopsida</taxon>
        <taxon>eudicotyledons</taxon>
        <taxon>Gunneridae</taxon>
        <taxon>Pentapetalae</taxon>
        <taxon>rosids</taxon>
        <taxon>fabids</taxon>
        <taxon>Rosales</taxon>
        <taxon>Rosaceae</taxon>
        <taxon>Rosoideae</taxon>
        <taxon>Rosoideae incertae sedis</taxon>
        <taxon>Rubus</taxon>
    </lineage>
</organism>